<evidence type="ECO:0000256" key="1">
    <source>
        <dbReference type="SAM" id="MobiDB-lite"/>
    </source>
</evidence>
<dbReference type="OrthoDB" id="543346at2759"/>
<name>A0A8K0HUA4_COCNU</name>
<evidence type="ECO:0000313" key="2">
    <source>
        <dbReference type="EMBL" id="KAG1326731.1"/>
    </source>
</evidence>
<dbReference type="AlphaFoldDB" id="A0A8K0HUA4"/>
<proteinExistence type="predicted"/>
<reference evidence="2" key="1">
    <citation type="journal article" date="2017" name="Gigascience">
        <title>The genome draft of coconut (Cocos nucifera).</title>
        <authorList>
            <person name="Xiao Y."/>
            <person name="Xu P."/>
            <person name="Fan H."/>
            <person name="Baudouin L."/>
            <person name="Xia W."/>
            <person name="Bocs S."/>
            <person name="Xu J."/>
            <person name="Li Q."/>
            <person name="Guo A."/>
            <person name="Zhou L."/>
            <person name="Li J."/>
            <person name="Wu Y."/>
            <person name="Ma Z."/>
            <person name="Armero A."/>
            <person name="Issali A.E."/>
            <person name="Liu N."/>
            <person name="Peng M."/>
            <person name="Yang Y."/>
        </authorList>
    </citation>
    <scope>NUCLEOTIDE SEQUENCE</scope>
    <source>
        <tissue evidence="2">Spear leaf of Hainan Tall coconut</tissue>
    </source>
</reference>
<accession>A0A8K0HUA4</accession>
<evidence type="ECO:0000313" key="3">
    <source>
        <dbReference type="Proteomes" id="UP000797356"/>
    </source>
</evidence>
<protein>
    <submittedName>
        <fullName evidence="2">Uncharacterized protein</fullName>
    </submittedName>
</protein>
<gene>
    <name evidence="2" type="ORF">COCNU_01G006650</name>
</gene>
<reference evidence="2" key="2">
    <citation type="submission" date="2019-07" db="EMBL/GenBank/DDBJ databases">
        <authorList>
            <person name="Yang Y."/>
            <person name="Bocs S."/>
            <person name="Baudouin L."/>
        </authorList>
    </citation>
    <scope>NUCLEOTIDE SEQUENCE</scope>
    <source>
        <tissue evidence="2">Spear leaf of Hainan Tall coconut</tissue>
    </source>
</reference>
<comment type="caution">
    <text evidence="2">The sequence shown here is derived from an EMBL/GenBank/DDBJ whole genome shotgun (WGS) entry which is preliminary data.</text>
</comment>
<dbReference type="EMBL" id="CM017872">
    <property type="protein sequence ID" value="KAG1326731.1"/>
    <property type="molecule type" value="Genomic_DNA"/>
</dbReference>
<feature type="compositionally biased region" description="Polar residues" evidence="1">
    <location>
        <begin position="1"/>
        <end position="11"/>
    </location>
</feature>
<dbReference type="Proteomes" id="UP000797356">
    <property type="component" value="Chromosome 1"/>
</dbReference>
<sequence>MWTKKGYNSSGPVRYVPRDYGQIKKAQKSPPLRSYEKKETNLLKSTASEGGKNAPKTPNFDDNGFHDRLFNAGPTRSGDILEHIEEFSEFEDANDTVLEFVNADVRDESELLLDGALNSCEIKGTKHGEVVSSKTRQDAEQLAIELLATR</sequence>
<keyword evidence="3" id="KW-1185">Reference proteome</keyword>
<organism evidence="2 3">
    <name type="scientific">Cocos nucifera</name>
    <name type="common">Coconut palm</name>
    <dbReference type="NCBI Taxonomy" id="13894"/>
    <lineage>
        <taxon>Eukaryota</taxon>
        <taxon>Viridiplantae</taxon>
        <taxon>Streptophyta</taxon>
        <taxon>Embryophyta</taxon>
        <taxon>Tracheophyta</taxon>
        <taxon>Spermatophyta</taxon>
        <taxon>Magnoliopsida</taxon>
        <taxon>Liliopsida</taxon>
        <taxon>Arecaceae</taxon>
        <taxon>Arecoideae</taxon>
        <taxon>Cocoseae</taxon>
        <taxon>Attaleinae</taxon>
        <taxon>Cocos</taxon>
    </lineage>
</organism>
<feature type="region of interest" description="Disordered" evidence="1">
    <location>
        <begin position="1"/>
        <end position="68"/>
    </location>
</feature>